<dbReference type="InterPro" id="IPR039605">
    <property type="entry name" value="AHL"/>
</dbReference>
<comment type="domain">
    <text evidence="4">The PPC domain mediates interactions between AHL proteins.</text>
</comment>
<evidence type="ECO:0000313" key="8">
    <source>
        <dbReference type="Proteomes" id="UP001279734"/>
    </source>
</evidence>
<keyword evidence="4" id="KW-0539">Nucleus</keyword>
<dbReference type="PANTHER" id="PTHR31500:SF57">
    <property type="entry name" value="AT-HOOK MOTIF NUCLEAR-LOCALIZED PROTEIN 10"/>
    <property type="match status" value="1"/>
</dbReference>
<dbReference type="Pfam" id="PF03479">
    <property type="entry name" value="PCC"/>
    <property type="match status" value="1"/>
</dbReference>
<reference evidence="7" key="1">
    <citation type="submission" date="2023-05" db="EMBL/GenBank/DDBJ databases">
        <title>Nepenthes gracilis genome sequencing.</title>
        <authorList>
            <person name="Fukushima K."/>
        </authorList>
    </citation>
    <scope>NUCLEOTIDE SEQUENCE</scope>
    <source>
        <strain evidence="7">SING2019-196</strain>
    </source>
</reference>
<dbReference type="Proteomes" id="UP001279734">
    <property type="component" value="Unassembled WGS sequence"/>
</dbReference>
<dbReference type="CDD" id="cd11378">
    <property type="entry name" value="DUF296"/>
    <property type="match status" value="1"/>
</dbReference>
<dbReference type="PANTHER" id="PTHR31500">
    <property type="entry name" value="AT-HOOK MOTIF NUCLEAR-LOCALIZED PROTEIN 9"/>
    <property type="match status" value="1"/>
</dbReference>
<dbReference type="AlphaFoldDB" id="A0AAD3SAV4"/>
<feature type="compositionally biased region" description="Polar residues" evidence="5">
    <location>
        <begin position="252"/>
        <end position="263"/>
    </location>
</feature>
<evidence type="ECO:0000256" key="2">
    <source>
        <dbReference type="ARBA" id="ARBA00023125"/>
    </source>
</evidence>
<keyword evidence="8" id="KW-1185">Reference proteome</keyword>
<gene>
    <name evidence="7" type="ORF">Nepgr_009154</name>
</gene>
<feature type="domain" description="PPC" evidence="6">
    <location>
        <begin position="116"/>
        <end position="257"/>
    </location>
</feature>
<dbReference type="EMBL" id="BSYO01000007">
    <property type="protein sequence ID" value="GMH07314.1"/>
    <property type="molecule type" value="Genomic_DNA"/>
</dbReference>
<evidence type="ECO:0000256" key="1">
    <source>
        <dbReference type="ARBA" id="ARBA00023015"/>
    </source>
</evidence>
<comment type="subcellular location">
    <subcellularLocation>
        <location evidence="4">Nucleus</location>
    </subcellularLocation>
</comment>
<feature type="region of interest" description="Disordered" evidence="5">
    <location>
        <begin position="244"/>
        <end position="263"/>
    </location>
</feature>
<evidence type="ECO:0000256" key="5">
    <source>
        <dbReference type="SAM" id="MobiDB-lite"/>
    </source>
</evidence>
<dbReference type="Gene3D" id="3.30.1330.80">
    <property type="entry name" value="Hypothetical protein, similar to alpha- acetolactate decarboxylase, domain 2"/>
    <property type="match status" value="1"/>
</dbReference>
<protein>
    <recommendedName>
        <fullName evidence="4">AT-hook motif nuclear-localized protein</fullName>
    </recommendedName>
</protein>
<evidence type="ECO:0000259" key="6">
    <source>
        <dbReference type="PROSITE" id="PS51742"/>
    </source>
</evidence>
<evidence type="ECO:0000256" key="3">
    <source>
        <dbReference type="ARBA" id="ARBA00023163"/>
    </source>
</evidence>
<comment type="caution">
    <text evidence="7">The sequence shown here is derived from an EMBL/GenBank/DDBJ whole genome shotgun (WGS) entry which is preliminary data.</text>
</comment>
<organism evidence="7 8">
    <name type="scientific">Nepenthes gracilis</name>
    <name type="common">Slender pitcher plant</name>
    <dbReference type="NCBI Taxonomy" id="150966"/>
    <lineage>
        <taxon>Eukaryota</taxon>
        <taxon>Viridiplantae</taxon>
        <taxon>Streptophyta</taxon>
        <taxon>Embryophyta</taxon>
        <taxon>Tracheophyta</taxon>
        <taxon>Spermatophyta</taxon>
        <taxon>Magnoliopsida</taxon>
        <taxon>eudicotyledons</taxon>
        <taxon>Gunneridae</taxon>
        <taxon>Pentapetalae</taxon>
        <taxon>Caryophyllales</taxon>
        <taxon>Nepenthaceae</taxon>
        <taxon>Nepenthes</taxon>
    </lineage>
</organism>
<sequence length="263" mass="28623">MDPPRSLMLTSPSNATIIPMSETIMDPPQSSTISQNLPPLGGEINSEDEQKEKEPMCPGLDHLHDTQEREHDVNENSAVPTSPENYLAMVLYESCTPVQIRQDPSLDWQNVNPLLSGCFNPCTCHVLPGEDVVEKLKAFFAQLGGLSACVVDAMGYVSTFHTRNLAQPDGILKLEGSFMLENINATYSFFELPLPRERMVRFSILVGDEHGTLIGGEVAGPLIAASPVQVVLCTFDQRNARESGMLEEAGPSTASCSSSADER</sequence>
<dbReference type="GO" id="GO:0003680">
    <property type="term" value="F:minor groove of adenine-thymine-rich DNA binding"/>
    <property type="evidence" value="ECO:0007669"/>
    <property type="project" value="UniProtKB-UniRule"/>
</dbReference>
<dbReference type="InterPro" id="IPR005175">
    <property type="entry name" value="PPC_dom"/>
</dbReference>
<dbReference type="PROSITE" id="PS51742">
    <property type="entry name" value="PPC"/>
    <property type="match status" value="1"/>
</dbReference>
<feature type="compositionally biased region" description="Polar residues" evidence="5">
    <location>
        <begin position="28"/>
        <end position="37"/>
    </location>
</feature>
<name>A0AAD3SAV4_NEPGR</name>
<proteinExistence type="predicted"/>
<keyword evidence="3 4" id="KW-0804">Transcription</keyword>
<dbReference type="GO" id="GO:0005634">
    <property type="term" value="C:nucleus"/>
    <property type="evidence" value="ECO:0007669"/>
    <property type="project" value="UniProtKB-SubCell"/>
</dbReference>
<dbReference type="SUPFAM" id="SSF117856">
    <property type="entry name" value="AF0104/ALDC/Ptd012-like"/>
    <property type="match status" value="1"/>
</dbReference>
<comment type="function">
    <text evidence="4">Transcription factor that specifically binds AT-rich DNA sequences related to the nuclear matrix attachment regions (MARs).</text>
</comment>
<accession>A0AAD3SAV4</accession>
<keyword evidence="2 4" id="KW-0238">DNA-binding</keyword>
<evidence type="ECO:0000256" key="4">
    <source>
        <dbReference type="RuleBase" id="RU367031"/>
    </source>
</evidence>
<keyword evidence="1 4" id="KW-0805">Transcription regulation</keyword>
<evidence type="ECO:0000313" key="7">
    <source>
        <dbReference type="EMBL" id="GMH07314.1"/>
    </source>
</evidence>
<feature type="region of interest" description="Disordered" evidence="5">
    <location>
        <begin position="23"/>
        <end position="55"/>
    </location>
</feature>